<dbReference type="EMBL" id="KZ302505">
    <property type="protein sequence ID" value="PFH45193.1"/>
    <property type="molecule type" value="Genomic_DNA"/>
</dbReference>
<evidence type="ECO:0000256" key="1">
    <source>
        <dbReference type="SAM" id="MobiDB-lite"/>
    </source>
</evidence>
<keyword evidence="4" id="KW-1185">Reference proteome</keyword>
<gene>
    <name evidence="3" type="ORF">AMATHDRAFT_51762</name>
</gene>
<evidence type="ECO:0000313" key="3">
    <source>
        <dbReference type="EMBL" id="PFH45193.1"/>
    </source>
</evidence>
<feature type="chain" id="PRO_5013151600" description="CCD97-like C-terminal domain-containing protein" evidence="2">
    <location>
        <begin position="20"/>
        <end position="165"/>
    </location>
</feature>
<proteinExistence type="predicted"/>
<keyword evidence="2" id="KW-0732">Signal</keyword>
<evidence type="ECO:0000256" key="2">
    <source>
        <dbReference type="SAM" id="SignalP"/>
    </source>
</evidence>
<organism evidence="3 4">
    <name type="scientific">Amanita thiersii Skay4041</name>
    <dbReference type="NCBI Taxonomy" id="703135"/>
    <lineage>
        <taxon>Eukaryota</taxon>
        <taxon>Fungi</taxon>
        <taxon>Dikarya</taxon>
        <taxon>Basidiomycota</taxon>
        <taxon>Agaricomycotina</taxon>
        <taxon>Agaricomycetes</taxon>
        <taxon>Agaricomycetidae</taxon>
        <taxon>Agaricales</taxon>
        <taxon>Pluteineae</taxon>
        <taxon>Amanitaceae</taxon>
        <taxon>Amanita</taxon>
    </lineage>
</organism>
<protein>
    <recommendedName>
        <fullName evidence="5">CCD97-like C-terminal domain-containing protein</fullName>
    </recommendedName>
</protein>
<feature type="compositionally biased region" description="Basic and acidic residues" evidence="1">
    <location>
        <begin position="41"/>
        <end position="55"/>
    </location>
</feature>
<feature type="compositionally biased region" description="Basic and acidic residues" evidence="1">
    <location>
        <begin position="66"/>
        <end position="79"/>
    </location>
</feature>
<name>A0A2A9NC53_9AGAR</name>
<feature type="signal peptide" evidence="2">
    <location>
        <begin position="1"/>
        <end position="19"/>
    </location>
</feature>
<evidence type="ECO:0000313" key="4">
    <source>
        <dbReference type="Proteomes" id="UP000242287"/>
    </source>
</evidence>
<reference evidence="3 4" key="1">
    <citation type="submission" date="2014-02" db="EMBL/GenBank/DDBJ databases">
        <title>Transposable element dynamics among asymbiotic and ectomycorrhizal Amanita fungi.</title>
        <authorList>
            <consortium name="DOE Joint Genome Institute"/>
            <person name="Hess J."/>
            <person name="Skrede I."/>
            <person name="Wolfe B."/>
            <person name="LaButti K."/>
            <person name="Ohm R.A."/>
            <person name="Grigoriev I.V."/>
            <person name="Pringle A."/>
        </authorList>
    </citation>
    <scope>NUCLEOTIDE SEQUENCE [LARGE SCALE GENOMIC DNA]</scope>
    <source>
        <strain evidence="3 4">SKay4041</strain>
    </source>
</reference>
<sequence length="165" mass="19361">MQLKTLVIVLVLGVAPILSHPLYARRNDRDDEDGDYSGEDEDRKGQRQGDRERGHGGKGQKGSDNNYRRPSEVSKEGDQSKSPGVLQKILKIFSRDLDMGLDERYFDDDDEQYYARDYYDELEARDYYDQELDVRDFEEDLYGRDLDSEELDARGLEYDDYYDLD</sequence>
<dbReference type="AlphaFoldDB" id="A0A2A9NC53"/>
<evidence type="ECO:0008006" key="5">
    <source>
        <dbReference type="Google" id="ProtNLM"/>
    </source>
</evidence>
<feature type="compositionally biased region" description="Acidic residues" evidence="1">
    <location>
        <begin position="30"/>
        <end position="40"/>
    </location>
</feature>
<dbReference type="Proteomes" id="UP000242287">
    <property type="component" value="Unassembled WGS sequence"/>
</dbReference>
<accession>A0A2A9NC53</accession>
<dbReference type="OrthoDB" id="5150177at2759"/>
<feature type="region of interest" description="Disordered" evidence="1">
    <location>
        <begin position="24"/>
        <end position="82"/>
    </location>
</feature>